<accession>A0A0P0Y287</accession>
<reference evidence="1 2" key="2">
    <citation type="journal article" date="2013" name="Plant Cell Physiol.">
        <title>Rice Annotation Project Database (RAP-DB): an integrative and interactive database for rice genomics.</title>
        <authorList>
            <person name="Sakai H."/>
            <person name="Lee S.S."/>
            <person name="Tanaka T."/>
            <person name="Numa H."/>
            <person name="Kim J."/>
            <person name="Kawahara Y."/>
            <person name="Wakimoto H."/>
            <person name="Yang C.C."/>
            <person name="Iwamoto M."/>
            <person name="Abe T."/>
            <person name="Yamada Y."/>
            <person name="Muto A."/>
            <person name="Inokuchi H."/>
            <person name="Ikemura T."/>
            <person name="Matsumoto T."/>
            <person name="Sasaki T."/>
            <person name="Itoh T."/>
        </authorList>
    </citation>
    <scope>NUCLEOTIDE SEQUENCE [LARGE SCALE GENOMIC DNA]</scope>
    <source>
        <strain evidence="2">cv. Nipponbare</strain>
    </source>
</reference>
<feature type="non-terminal residue" evidence="1">
    <location>
        <position position="1"/>
    </location>
</feature>
<gene>
    <name evidence="1" type="ordered locus">Os11g0464700</name>
    <name evidence="1" type="ORF">OSNPB_110464700</name>
</gene>
<dbReference type="EMBL" id="AP014967">
    <property type="protein sequence ID" value="BAT13968.1"/>
    <property type="molecule type" value="Genomic_DNA"/>
</dbReference>
<dbReference type="AlphaFoldDB" id="A0A0P0Y287"/>
<organism evidence="1 2">
    <name type="scientific">Oryza sativa subsp. japonica</name>
    <name type="common">Rice</name>
    <dbReference type="NCBI Taxonomy" id="39947"/>
    <lineage>
        <taxon>Eukaryota</taxon>
        <taxon>Viridiplantae</taxon>
        <taxon>Streptophyta</taxon>
        <taxon>Embryophyta</taxon>
        <taxon>Tracheophyta</taxon>
        <taxon>Spermatophyta</taxon>
        <taxon>Magnoliopsida</taxon>
        <taxon>Liliopsida</taxon>
        <taxon>Poales</taxon>
        <taxon>Poaceae</taxon>
        <taxon>BOP clade</taxon>
        <taxon>Oryzoideae</taxon>
        <taxon>Oryzeae</taxon>
        <taxon>Oryzinae</taxon>
        <taxon>Oryza</taxon>
        <taxon>Oryza sativa</taxon>
    </lineage>
</organism>
<evidence type="ECO:0000313" key="1">
    <source>
        <dbReference type="EMBL" id="BAT13968.1"/>
    </source>
</evidence>
<protein>
    <submittedName>
        <fullName evidence="1">Os11g0464700 protein</fullName>
    </submittedName>
</protein>
<dbReference type="Gramene" id="Os11t0464700-01">
    <property type="protein sequence ID" value="Os11t0464700-01"/>
    <property type="gene ID" value="Os11g0464700"/>
</dbReference>
<dbReference type="Proteomes" id="UP000059680">
    <property type="component" value="Chromosome 11"/>
</dbReference>
<dbReference type="PaxDb" id="39947-A0A0P0Y287"/>
<keyword evidence="2" id="KW-1185">Reference proteome</keyword>
<name>A0A0P0Y287_ORYSJ</name>
<sequence length="72" mass="7705">GEIPCRRERRRAGGDECDVQPAATTMQRGFERTREGGLTEETARATTDYMDNGVGELPLLAAAALPLDLGIG</sequence>
<evidence type="ECO:0000313" key="2">
    <source>
        <dbReference type="Proteomes" id="UP000059680"/>
    </source>
</evidence>
<dbReference type="InParanoid" id="A0A0P0Y287"/>
<reference evidence="1 2" key="3">
    <citation type="journal article" date="2013" name="Rice">
        <title>Improvement of the Oryza sativa Nipponbare reference genome using next generation sequence and optical map data.</title>
        <authorList>
            <person name="Kawahara Y."/>
            <person name="de la Bastide M."/>
            <person name="Hamilton J.P."/>
            <person name="Kanamori H."/>
            <person name="McCombie W.R."/>
            <person name="Ouyang S."/>
            <person name="Schwartz D.C."/>
            <person name="Tanaka T."/>
            <person name="Wu J."/>
            <person name="Zhou S."/>
            <person name="Childs K.L."/>
            <person name="Davidson R.M."/>
            <person name="Lin H."/>
            <person name="Quesada-Ocampo L."/>
            <person name="Vaillancourt B."/>
            <person name="Sakai H."/>
            <person name="Lee S.S."/>
            <person name="Kim J."/>
            <person name="Numa H."/>
            <person name="Itoh T."/>
            <person name="Buell C.R."/>
            <person name="Matsumoto T."/>
        </authorList>
    </citation>
    <scope>NUCLEOTIDE SEQUENCE [LARGE SCALE GENOMIC DNA]</scope>
    <source>
        <strain evidence="2">cv. Nipponbare</strain>
    </source>
</reference>
<proteinExistence type="predicted"/>
<reference evidence="2" key="1">
    <citation type="journal article" date="2005" name="Nature">
        <title>The map-based sequence of the rice genome.</title>
        <authorList>
            <consortium name="International rice genome sequencing project (IRGSP)"/>
            <person name="Matsumoto T."/>
            <person name="Wu J."/>
            <person name="Kanamori H."/>
            <person name="Katayose Y."/>
            <person name="Fujisawa M."/>
            <person name="Namiki N."/>
            <person name="Mizuno H."/>
            <person name="Yamamoto K."/>
            <person name="Antonio B.A."/>
            <person name="Baba T."/>
            <person name="Sakata K."/>
            <person name="Nagamura Y."/>
            <person name="Aoki H."/>
            <person name="Arikawa K."/>
            <person name="Arita K."/>
            <person name="Bito T."/>
            <person name="Chiden Y."/>
            <person name="Fujitsuka N."/>
            <person name="Fukunaka R."/>
            <person name="Hamada M."/>
            <person name="Harada C."/>
            <person name="Hayashi A."/>
            <person name="Hijishita S."/>
            <person name="Honda M."/>
            <person name="Hosokawa S."/>
            <person name="Ichikawa Y."/>
            <person name="Idonuma A."/>
            <person name="Iijima M."/>
            <person name="Ikeda M."/>
            <person name="Ikeno M."/>
            <person name="Ito K."/>
            <person name="Ito S."/>
            <person name="Ito T."/>
            <person name="Ito Y."/>
            <person name="Ito Y."/>
            <person name="Iwabuchi A."/>
            <person name="Kamiya K."/>
            <person name="Karasawa W."/>
            <person name="Kurita K."/>
            <person name="Katagiri S."/>
            <person name="Kikuta A."/>
            <person name="Kobayashi H."/>
            <person name="Kobayashi N."/>
            <person name="Machita K."/>
            <person name="Maehara T."/>
            <person name="Masukawa M."/>
            <person name="Mizubayashi T."/>
            <person name="Mukai Y."/>
            <person name="Nagasaki H."/>
            <person name="Nagata Y."/>
            <person name="Naito S."/>
            <person name="Nakashima M."/>
            <person name="Nakama Y."/>
            <person name="Nakamichi Y."/>
            <person name="Nakamura M."/>
            <person name="Meguro A."/>
            <person name="Negishi M."/>
            <person name="Ohta I."/>
            <person name="Ohta T."/>
            <person name="Okamoto M."/>
            <person name="Ono N."/>
            <person name="Saji S."/>
            <person name="Sakaguchi M."/>
            <person name="Sakai K."/>
            <person name="Shibata M."/>
            <person name="Shimokawa T."/>
            <person name="Song J."/>
            <person name="Takazaki Y."/>
            <person name="Terasawa K."/>
            <person name="Tsugane M."/>
            <person name="Tsuji K."/>
            <person name="Ueda S."/>
            <person name="Waki K."/>
            <person name="Yamagata H."/>
            <person name="Yamamoto M."/>
            <person name="Yamamoto S."/>
            <person name="Yamane H."/>
            <person name="Yoshiki S."/>
            <person name="Yoshihara R."/>
            <person name="Yukawa K."/>
            <person name="Zhong H."/>
            <person name="Yano M."/>
            <person name="Yuan Q."/>
            <person name="Ouyang S."/>
            <person name="Liu J."/>
            <person name="Jones K.M."/>
            <person name="Gansberger K."/>
            <person name="Moffat K."/>
            <person name="Hill J."/>
            <person name="Bera J."/>
            <person name="Fadrosh D."/>
            <person name="Jin S."/>
            <person name="Johri S."/>
            <person name="Kim M."/>
            <person name="Overton L."/>
            <person name="Reardon M."/>
            <person name="Tsitrin T."/>
            <person name="Vuong H."/>
            <person name="Weaver B."/>
            <person name="Ciecko A."/>
            <person name="Tallon L."/>
            <person name="Jackson J."/>
            <person name="Pai G."/>
            <person name="Aken S.V."/>
            <person name="Utterback T."/>
            <person name="Reidmuller S."/>
            <person name="Feldblyum T."/>
            <person name="Hsiao J."/>
            <person name="Zismann V."/>
            <person name="Iobst S."/>
            <person name="de Vazeille A.R."/>
            <person name="Buell C.R."/>
            <person name="Ying K."/>
            <person name="Li Y."/>
            <person name="Lu T."/>
            <person name="Huang Y."/>
            <person name="Zhao Q."/>
            <person name="Feng Q."/>
            <person name="Zhang L."/>
            <person name="Zhu J."/>
            <person name="Weng Q."/>
            <person name="Mu J."/>
            <person name="Lu Y."/>
            <person name="Fan D."/>
            <person name="Liu Y."/>
            <person name="Guan J."/>
            <person name="Zhang Y."/>
            <person name="Yu S."/>
            <person name="Liu X."/>
            <person name="Zhang Y."/>
            <person name="Hong G."/>
            <person name="Han B."/>
            <person name="Choisne N."/>
            <person name="Demange N."/>
            <person name="Orjeda G."/>
            <person name="Samain S."/>
            <person name="Cattolico L."/>
            <person name="Pelletier E."/>
            <person name="Couloux A."/>
            <person name="Segurens B."/>
            <person name="Wincker P."/>
            <person name="D'Hont A."/>
            <person name="Scarpelli C."/>
            <person name="Weissenbach J."/>
            <person name="Salanoubat M."/>
            <person name="Quetier F."/>
            <person name="Yu Y."/>
            <person name="Kim H.R."/>
            <person name="Rambo T."/>
            <person name="Currie J."/>
            <person name="Collura K."/>
            <person name="Luo M."/>
            <person name="Yang T."/>
            <person name="Ammiraju J.S.S."/>
            <person name="Engler F."/>
            <person name="Soderlund C."/>
            <person name="Wing R.A."/>
            <person name="Palmer L.E."/>
            <person name="de la Bastide M."/>
            <person name="Spiegel L."/>
            <person name="Nascimento L."/>
            <person name="Zutavern T."/>
            <person name="O'Shaughnessy A."/>
            <person name="Dike S."/>
            <person name="Dedhia N."/>
            <person name="Preston R."/>
            <person name="Balija V."/>
            <person name="McCombie W.R."/>
            <person name="Chow T."/>
            <person name="Chen H."/>
            <person name="Chung M."/>
            <person name="Chen C."/>
            <person name="Shaw J."/>
            <person name="Wu H."/>
            <person name="Hsiao K."/>
            <person name="Chao Y."/>
            <person name="Chu M."/>
            <person name="Cheng C."/>
            <person name="Hour A."/>
            <person name="Lee P."/>
            <person name="Lin S."/>
            <person name="Lin Y."/>
            <person name="Liou J."/>
            <person name="Liu S."/>
            <person name="Hsing Y."/>
            <person name="Raghuvanshi S."/>
            <person name="Mohanty A."/>
            <person name="Bharti A.K."/>
            <person name="Gaur A."/>
            <person name="Gupta V."/>
            <person name="Kumar D."/>
            <person name="Ravi V."/>
            <person name="Vij S."/>
            <person name="Kapur A."/>
            <person name="Khurana P."/>
            <person name="Khurana P."/>
            <person name="Khurana J.P."/>
            <person name="Tyagi A.K."/>
            <person name="Gaikwad K."/>
            <person name="Singh A."/>
            <person name="Dalal V."/>
            <person name="Srivastava S."/>
            <person name="Dixit A."/>
            <person name="Pal A.K."/>
            <person name="Ghazi I.A."/>
            <person name="Yadav M."/>
            <person name="Pandit A."/>
            <person name="Bhargava A."/>
            <person name="Sureshbabu K."/>
            <person name="Batra K."/>
            <person name="Sharma T.R."/>
            <person name="Mohapatra T."/>
            <person name="Singh N.K."/>
            <person name="Messing J."/>
            <person name="Nelson A.B."/>
            <person name="Fuks G."/>
            <person name="Kavchok S."/>
            <person name="Keizer G."/>
            <person name="Linton E."/>
            <person name="Llaca V."/>
            <person name="Song R."/>
            <person name="Tanyolac B."/>
            <person name="Young S."/>
            <person name="Ho-Il K."/>
            <person name="Hahn J.H."/>
            <person name="Sangsakoo G."/>
            <person name="Vanavichit A."/>
            <person name="de Mattos Luiz.A.T."/>
            <person name="Zimmer P.D."/>
            <person name="Malone G."/>
            <person name="Dellagostin O."/>
            <person name="de Oliveira A.C."/>
            <person name="Bevan M."/>
            <person name="Bancroft I."/>
            <person name="Minx P."/>
            <person name="Cordum H."/>
            <person name="Wilson R."/>
            <person name="Cheng Z."/>
            <person name="Jin W."/>
            <person name="Jiang J."/>
            <person name="Leong S.A."/>
            <person name="Iwama H."/>
            <person name="Gojobori T."/>
            <person name="Itoh T."/>
            <person name="Niimura Y."/>
            <person name="Fujii Y."/>
            <person name="Habara T."/>
            <person name="Sakai H."/>
            <person name="Sato Y."/>
            <person name="Wilson G."/>
            <person name="Kumar K."/>
            <person name="McCouch S."/>
            <person name="Juretic N."/>
            <person name="Hoen D."/>
            <person name="Wright S."/>
            <person name="Bruskiewich R."/>
            <person name="Bureau T."/>
            <person name="Miyao A."/>
            <person name="Hirochika H."/>
            <person name="Nishikawa T."/>
            <person name="Kadowaki K."/>
            <person name="Sugiura M."/>
            <person name="Burr B."/>
            <person name="Sasaki T."/>
        </authorList>
    </citation>
    <scope>NUCLEOTIDE SEQUENCE [LARGE SCALE GENOMIC DNA]</scope>
    <source>
        <strain evidence="2">cv. Nipponbare</strain>
    </source>
</reference>